<gene>
    <name evidence="1" type="ORF">NECAME_03669</name>
</gene>
<dbReference type="AlphaFoldDB" id="W2T3Z9"/>
<dbReference type="KEGG" id="nai:NECAME_03669"/>
<keyword evidence="2" id="KW-1185">Reference proteome</keyword>
<proteinExistence type="predicted"/>
<name>W2T3Z9_NECAM</name>
<evidence type="ECO:0000313" key="2">
    <source>
        <dbReference type="Proteomes" id="UP000053676"/>
    </source>
</evidence>
<protein>
    <submittedName>
        <fullName evidence="1">Uncharacterized protein</fullName>
    </submittedName>
</protein>
<dbReference type="EMBL" id="KI660278">
    <property type="protein sequence ID" value="ETN75697.1"/>
    <property type="molecule type" value="Genomic_DNA"/>
</dbReference>
<sequence>MYRKLCRNRKCCCNSRLYGATTVKETKTQSTIPEIAGSSLQD</sequence>
<evidence type="ECO:0000313" key="1">
    <source>
        <dbReference type="EMBL" id="ETN75697.1"/>
    </source>
</evidence>
<accession>W2T3Z9</accession>
<reference evidence="2" key="1">
    <citation type="journal article" date="2014" name="Nat. Genet.">
        <title>Genome of the human hookworm Necator americanus.</title>
        <authorList>
            <person name="Tang Y.T."/>
            <person name="Gao X."/>
            <person name="Rosa B.A."/>
            <person name="Abubucker S."/>
            <person name="Hallsworth-Pepin K."/>
            <person name="Martin J."/>
            <person name="Tyagi R."/>
            <person name="Heizer E."/>
            <person name="Zhang X."/>
            <person name="Bhonagiri-Palsikar V."/>
            <person name="Minx P."/>
            <person name="Warren W.C."/>
            <person name="Wang Q."/>
            <person name="Zhan B."/>
            <person name="Hotez P.J."/>
            <person name="Sternberg P.W."/>
            <person name="Dougall A."/>
            <person name="Gaze S.T."/>
            <person name="Mulvenna J."/>
            <person name="Sotillo J."/>
            <person name="Ranganathan S."/>
            <person name="Rabelo E.M."/>
            <person name="Wilson R.K."/>
            <person name="Felgner P.L."/>
            <person name="Bethony J."/>
            <person name="Hawdon J.M."/>
            <person name="Gasser R.B."/>
            <person name="Loukas A."/>
            <person name="Mitreva M."/>
        </authorList>
    </citation>
    <scope>NUCLEOTIDE SEQUENCE [LARGE SCALE GENOMIC DNA]</scope>
</reference>
<dbReference type="Proteomes" id="UP000053676">
    <property type="component" value="Unassembled WGS sequence"/>
</dbReference>
<organism evidence="1 2">
    <name type="scientific">Necator americanus</name>
    <name type="common">Human hookworm</name>
    <dbReference type="NCBI Taxonomy" id="51031"/>
    <lineage>
        <taxon>Eukaryota</taxon>
        <taxon>Metazoa</taxon>
        <taxon>Ecdysozoa</taxon>
        <taxon>Nematoda</taxon>
        <taxon>Chromadorea</taxon>
        <taxon>Rhabditida</taxon>
        <taxon>Rhabditina</taxon>
        <taxon>Rhabditomorpha</taxon>
        <taxon>Strongyloidea</taxon>
        <taxon>Ancylostomatidae</taxon>
        <taxon>Bunostominae</taxon>
        <taxon>Necator</taxon>
    </lineage>
</organism>